<evidence type="ECO:0000256" key="1">
    <source>
        <dbReference type="ARBA" id="ARBA00023242"/>
    </source>
</evidence>
<dbReference type="OrthoDB" id="4226666at2759"/>
<proteinExistence type="predicted"/>
<dbReference type="SMART" id="SM00066">
    <property type="entry name" value="GAL4"/>
    <property type="match status" value="2"/>
</dbReference>
<dbReference type="AlphaFoldDB" id="A0A8H7WJV8"/>
<keyword evidence="5" id="KW-1185">Reference proteome</keyword>
<feature type="region of interest" description="Disordered" evidence="2">
    <location>
        <begin position="655"/>
        <end position="682"/>
    </location>
</feature>
<dbReference type="PANTHER" id="PTHR35392">
    <property type="entry name" value="ZN(II)2CYS6 TRANSCRIPTION FACTOR (EUROFUNG)-RELATED-RELATED"/>
    <property type="match status" value="1"/>
</dbReference>
<reference evidence="4" key="1">
    <citation type="submission" date="2021-02" db="EMBL/GenBank/DDBJ databases">
        <title>Genome sequence Cadophora malorum strain M34.</title>
        <authorList>
            <person name="Stefanovic E."/>
            <person name="Vu D."/>
            <person name="Scully C."/>
            <person name="Dijksterhuis J."/>
            <person name="Roader J."/>
            <person name="Houbraken J."/>
        </authorList>
    </citation>
    <scope>NUCLEOTIDE SEQUENCE</scope>
    <source>
        <strain evidence="4">M34</strain>
    </source>
</reference>
<dbReference type="PANTHER" id="PTHR35392:SF5">
    <property type="entry name" value="ZN(2)-C6 FUNGAL-TYPE DOMAIN-CONTAINING PROTEIN"/>
    <property type="match status" value="1"/>
</dbReference>
<evidence type="ECO:0000313" key="5">
    <source>
        <dbReference type="Proteomes" id="UP000664132"/>
    </source>
</evidence>
<feature type="region of interest" description="Disordered" evidence="2">
    <location>
        <begin position="616"/>
        <end position="635"/>
    </location>
</feature>
<feature type="compositionally biased region" description="Polar residues" evidence="2">
    <location>
        <begin position="579"/>
        <end position="593"/>
    </location>
</feature>
<feature type="domain" description="Zn(2)-C6 fungal-type" evidence="3">
    <location>
        <begin position="157"/>
        <end position="197"/>
    </location>
</feature>
<feature type="region of interest" description="Disordered" evidence="2">
    <location>
        <begin position="104"/>
        <end position="155"/>
    </location>
</feature>
<feature type="compositionally biased region" description="Polar residues" evidence="2">
    <location>
        <begin position="135"/>
        <end position="148"/>
    </location>
</feature>
<organism evidence="4 5">
    <name type="scientific">Cadophora malorum</name>
    <dbReference type="NCBI Taxonomy" id="108018"/>
    <lineage>
        <taxon>Eukaryota</taxon>
        <taxon>Fungi</taxon>
        <taxon>Dikarya</taxon>
        <taxon>Ascomycota</taxon>
        <taxon>Pezizomycotina</taxon>
        <taxon>Leotiomycetes</taxon>
        <taxon>Helotiales</taxon>
        <taxon>Ploettnerulaceae</taxon>
        <taxon>Cadophora</taxon>
    </lineage>
</organism>
<feature type="region of interest" description="Disordered" evidence="2">
    <location>
        <begin position="566"/>
        <end position="593"/>
    </location>
</feature>
<gene>
    <name evidence="4" type="ORF">IFR04_000768</name>
</gene>
<keyword evidence="1" id="KW-0539">Nucleus</keyword>
<feature type="domain" description="Zn(2)-C6 fungal-type" evidence="3">
    <location>
        <begin position="688"/>
        <end position="735"/>
    </location>
</feature>
<name>A0A8H7WJV8_9HELO</name>
<dbReference type="GO" id="GO:0008270">
    <property type="term" value="F:zinc ion binding"/>
    <property type="evidence" value="ECO:0007669"/>
    <property type="project" value="InterPro"/>
</dbReference>
<dbReference type="EMBL" id="JAFJYH010000005">
    <property type="protein sequence ID" value="KAG4426061.1"/>
    <property type="molecule type" value="Genomic_DNA"/>
</dbReference>
<comment type="caution">
    <text evidence="4">The sequence shown here is derived from an EMBL/GenBank/DDBJ whole genome shotgun (WGS) entry which is preliminary data.</text>
</comment>
<dbReference type="InterPro" id="IPR001138">
    <property type="entry name" value="Zn2Cys6_DnaBD"/>
</dbReference>
<dbReference type="InterPro" id="IPR052973">
    <property type="entry name" value="Fungal_sec-metab_reg_TF"/>
</dbReference>
<evidence type="ECO:0000259" key="3">
    <source>
        <dbReference type="SMART" id="SM00066"/>
    </source>
</evidence>
<dbReference type="GO" id="GO:0000981">
    <property type="term" value="F:DNA-binding transcription factor activity, RNA polymerase II-specific"/>
    <property type="evidence" value="ECO:0007669"/>
    <property type="project" value="InterPro"/>
</dbReference>
<accession>A0A8H7WJV8</accession>
<dbReference type="Proteomes" id="UP000664132">
    <property type="component" value="Unassembled WGS sequence"/>
</dbReference>
<evidence type="ECO:0000256" key="2">
    <source>
        <dbReference type="SAM" id="MobiDB-lite"/>
    </source>
</evidence>
<dbReference type="CDD" id="cd00067">
    <property type="entry name" value="GAL4"/>
    <property type="match status" value="2"/>
</dbReference>
<protein>
    <recommendedName>
        <fullName evidence="3">Zn(2)-C6 fungal-type domain-containing protein</fullName>
    </recommendedName>
</protein>
<feature type="compositionally biased region" description="Low complexity" evidence="2">
    <location>
        <begin position="616"/>
        <end position="625"/>
    </location>
</feature>
<evidence type="ECO:0000313" key="4">
    <source>
        <dbReference type="EMBL" id="KAG4426061.1"/>
    </source>
</evidence>
<sequence length="1101" mass="123220">MIPRIVAEEPSLVGEWQPNDEEIEAILKQKLAILEYFVAYDGRPPPAIEERCQLLRQRIQSVEDGITKAGKLEAAIQYLQNAPELHFSKVARCKFQRWLNHETTPTPSMRVNAAETELSKKRKISDSGDGYHVFSASSQNASPDPSNARSKRLRTDGSEKHPCLRCRILKKKCDSLEQCRHCPSQGFDNESDFWKVLGCFRGHLRDLSAIFCPAFSRSTQRTLSYRTGRTETINFVLTKSRVSDQKKRRMIHLIRTNDDFARLSESSWEDTARRESLGLSGSSFVQYDENAEMPAIELEDYEAAWAVLQVISMEPAYMSKTAYNLFTLLSTGNAFAKSEPAPWELFRLAKRLLRQSTELYLLERLCAQIASGEMVGNVPFDRTRSTPNTLVLVDLKEDVETFLRSFERACSARAKLGGTAQIACFYTLLVFGIAKSILTDAYSIRTSYEEPNPWSEEQAIKIASGYKALVSVFCWSSKADVVLQGPAAIHDEEIRAQIMQTRRMLRSNEWDTLGVKGTKEFLLGLGTCLLPHGVYNGFFAQRFGLQALPMACMRVAAVKEVHQVSSRGTSHLPEDAEQPATSPNQEASPASVSTLDGKLGPLSIFERMSSSASPSAFSQVSSPAALSPRKLPKNNIPELQEYTSSTTSSSTTFTFVAHDGSEGHGPARTHGGRKGALAPATLKKSREVRRVGACWNCWVMKMPCSEGSTCQRCQKKGTKSYPRCNRAPFASYTVILFPEWIISDFTPEAISSYLSTNTRGFTSQTIDVDVTSWADAFSVTLSVNYFTPIPDGSTQQTYNDRNGQPLGVESLPVGILDLDVKQLGDETLKRIDEIIQNPLFPVQILGHTSSTVASTLFEILFGFYHALPVKDKLIHDCFKLIATIRSVNRPIIFTPPSVTRMLSHLKIEASADQLYSSRILNRQTKALSYHTSRLMTTKVLTQLEKIMRSRDKSLWPTCFATMLLLAYCMEQMEVLAGAHVHAARMGDLEARAAVEKEPEEYFEMVDDGPFAQLTHLFHALYRTGRADTGGLNPLRDDFGTRDDVDFDEAATKMIRDMREKVMNNVDMLNERNKPLDFSAGQEELAKNSSGRLMTKFLLSFV</sequence>